<dbReference type="EMBL" id="LUEZ02000058">
    <property type="protein sequence ID" value="RDB20677.1"/>
    <property type="molecule type" value="Genomic_DNA"/>
</dbReference>
<protein>
    <submittedName>
        <fullName evidence="1">Uncharacterized protein</fullName>
    </submittedName>
</protein>
<comment type="caution">
    <text evidence="1">The sequence shown here is derived from an EMBL/GenBank/DDBJ whole genome shotgun (WGS) entry which is preliminary data.</text>
</comment>
<gene>
    <name evidence="1" type="ORF">Hypma_012104</name>
</gene>
<dbReference type="AlphaFoldDB" id="A0A369JJD1"/>
<dbReference type="OrthoDB" id="3067216at2759"/>
<name>A0A369JJD1_HYPMA</name>
<evidence type="ECO:0000313" key="2">
    <source>
        <dbReference type="Proteomes" id="UP000076154"/>
    </source>
</evidence>
<organism evidence="1 2">
    <name type="scientific">Hypsizygus marmoreus</name>
    <name type="common">White beech mushroom</name>
    <name type="synonym">Agaricus marmoreus</name>
    <dbReference type="NCBI Taxonomy" id="39966"/>
    <lineage>
        <taxon>Eukaryota</taxon>
        <taxon>Fungi</taxon>
        <taxon>Dikarya</taxon>
        <taxon>Basidiomycota</taxon>
        <taxon>Agaricomycotina</taxon>
        <taxon>Agaricomycetes</taxon>
        <taxon>Agaricomycetidae</taxon>
        <taxon>Agaricales</taxon>
        <taxon>Tricholomatineae</taxon>
        <taxon>Lyophyllaceae</taxon>
        <taxon>Hypsizygus</taxon>
    </lineage>
</organism>
<sequence length="145" mass="16234">MALTSQTLSEILSHIAHSGTTITEIMLLLMSNSRSGHPDIVHEVSCQTRDLLDALHAHPSTHSITSAWAQVAMKNTYNTEILSLTRPDSGLHYIALGITEDKICEFDIDDITERMSTGAPHLWELLDELLSADPCLRYKHDWARK</sequence>
<keyword evidence="2" id="KW-1185">Reference proteome</keyword>
<dbReference type="InParanoid" id="A0A369JJD1"/>
<accession>A0A369JJD1</accession>
<reference evidence="1" key="1">
    <citation type="submission" date="2018-04" db="EMBL/GenBank/DDBJ databases">
        <title>Whole genome sequencing of Hypsizygus marmoreus.</title>
        <authorList>
            <person name="Choi I.-G."/>
            <person name="Min B."/>
            <person name="Kim J.-G."/>
            <person name="Kim S."/>
            <person name="Oh Y.-L."/>
            <person name="Kong W.-S."/>
            <person name="Park H."/>
            <person name="Jeong J."/>
            <person name="Song E.-S."/>
        </authorList>
    </citation>
    <scope>NUCLEOTIDE SEQUENCE [LARGE SCALE GENOMIC DNA]</scope>
    <source>
        <strain evidence="1">51987-8</strain>
    </source>
</reference>
<evidence type="ECO:0000313" key="1">
    <source>
        <dbReference type="EMBL" id="RDB20677.1"/>
    </source>
</evidence>
<dbReference type="Proteomes" id="UP000076154">
    <property type="component" value="Unassembled WGS sequence"/>
</dbReference>
<proteinExistence type="predicted"/>